<sequence>MVGRTPRMGGYSRGVLSESNKKVIRDGVEIRLTGGGFWCIGVVGYRSFVGNGARPEETVSSEMEASASVLKEKRETWTSSWRYAIWTPAFEGETKIQLTR</sequence>
<reference evidence="1 2" key="2">
    <citation type="journal article" date="2022" name="Mol. Ecol. Resour.">
        <title>The genomes of chicory, endive, great burdock and yacon provide insights into Asteraceae paleo-polyploidization history and plant inulin production.</title>
        <authorList>
            <person name="Fan W."/>
            <person name="Wang S."/>
            <person name="Wang H."/>
            <person name="Wang A."/>
            <person name="Jiang F."/>
            <person name="Liu H."/>
            <person name="Zhao H."/>
            <person name="Xu D."/>
            <person name="Zhang Y."/>
        </authorList>
    </citation>
    <scope>NUCLEOTIDE SEQUENCE [LARGE SCALE GENOMIC DNA]</scope>
    <source>
        <strain evidence="2">cv. Punajuju</strain>
        <tissue evidence="1">Leaves</tissue>
    </source>
</reference>
<keyword evidence="2" id="KW-1185">Reference proteome</keyword>
<name>A0ACB9H2V1_CICIN</name>
<evidence type="ECO:0000313" key="1">
    <source>
        <dbReference type="EMBL" id="KAI3790163.1"/>
    </source>
</evidence>
<organism evidence="1 2">
    <name type="scientific">Cichorium intybus</name>
    <name type="common">Chicory</name>
    <dbReference type="NCBI Taxonomy" id="13427"/>
    <lineage>
        <taxon>Eukaryota</taxon>
        <taxon>Viridiplantae</taxon>
        <taxon>Streptophyta</taxon>
        <taxon>Embryophyta</taxon>
        <taxon>Tracheophyta</taxon>
        <taxon>Spermatophyta</taxon>
        <taxon>Magnoliopsida</taxon>
        <taxon>eudicotyledons</taxon>
        <taxon>Gunneridae</taxon>
        <taxon>Pentapetalae</taxon>
        <taxon>asterids</taxon>
        <taxon>campanulids</taxon>
        <taxon>Asterales</taxon>
        <taxon>Asteraceae</taxon>
        <taxon>Cichorioideae</taxon>
        <taxon>Cichorieae</taxon>
        <taxon>Cichoriinae</taxon>
        <taxon>Cichorium</taxon>
    </lineage>
</organism>
<proteinExistence type="predicted"/>
<evidence type="ECO:0000313" key="2">
    <source>
        <dbReference type="Proteomes" id="UP001055811"/>
    </source>
</evidence>
<protein>
    <submittedName>
        <fullName evidence="1">Uncharacterized protein</fullName>
    </submittedName>
</protein>
<reference evidence="2" key="1">
    <citation type="journal article" date="2022" name="Mol. Ecol. Resour.">
        <title>The genomes of chicory, endive, great burdock and yacon provide insights into Asteraceae palaeo-polyploidization history and plant inulin production.</title>
        <authorList>
            <person name="Fan W."/>
            <person name="Wang S."/>
            <person name="Wang H."/>
            <person name="Wang A."/>
            <person name="Jiang F."/>
            <person name="Liu H."/>
            <person name="Zhao H."/>
            <person name="Xu D."/>
            <person name="Zhang Y."/>
        </authorList>
    </citation>
    <scope>NUCLEOTIDE SEQUENCE [LARGE SCALE GENOMIC DNA]</scope>
    <source>
        <strain evidence="2">cv. Punajuju</strain>
    </source>
</reference>
<gene>
    <name evidence="1" type="ORF">L2E82_02995</name>
</gene>
<comment type="caution">
    <text evidence="1">The sequence shown here is derived from an EMBL/GenBank/DDBJ whole genome shotgun (WGS) entry which is preliminary data.</text>
</comment>
<accession>A0ACB9H2V1</accession>
<dbReference type="Proteomes" id="UP001055811">
    <property type="component" value="Linkage Group LG01"/>
</dbReference>
<dbReference type="EMBL" id="CM042009">
    <property type="protein sequence ID" value="KAI3790163.1"/>
    <property type="molecule type" value="Genomic_DNA"/>
</dbReference>